<evidence type="ECO:0000313" key="9">
    <source>
        <dbReference type="EMBL" id="SYZ79337.1"/>
    </source>
</evidence>
<keyword evidence="5" id="KW-0808">Transferase</keyword>
<dbReference type="PANTHER" id="PTHR43711">
    <property type="entry name" value="TWO-COMPONENT HISTIDINE KINASE"/>
    <property type="match status" value="1"/>
</dbReference>
<evidence type="ECO:0000256" key="4">
    <source>
        <dbReference type="ARBA" id="ARBA00022553"/>
    </source>
</evidence>
<dbReference type="Gene3D" id="3.30.565.10">
    <property type="entry name" value="Histidine kinase-like ATPase, C-terminal domain"/>
    <property type="match status" value="1"/>
</dbReference>
<dbReference type="SMART" id="SM00387">
    <property type="entry name" value="HATPase_c"/>
    <property type="match status" value="1"/>
</dbReference>
<evidence type="ECO:0000256" key="5">
    <source>
        <dbReference type="ARBA" id="ARBA00022679"/>
    </source>
</evidence>
<keyword evidence="6" id="KW-0418">Kinase</keyword>
<proteinExistence type="predicted"/>
<dbReference type="InterPro" id="IPR005467">
    <property type="entry name" value="His_kinase_dom"/>
</dbReference>
<dbReference type="EMBL" id="UNRR01000027">
    <property type="protein sequence ID" value="SYZ79337.1"/>
    <property type="molecule type" value="Genomic_DNA"/>
</dbReference>
<dbReference type="InterPro" id="IPR050736">
    <property type="entry name" value="Sensor_HK_Regulatory"/>
</dbReference>
<comment type="subcellular location">
    <subcellularLocation>
        <location evidence="2">Membrane</location>
    </subcellularLocation>
</comment>
<organism evidence="9 10">
    <name type="scientific">Trichococcus shcherbakoviae</name>
    <dbReference type="NCBI Taxonomy" id="2094020"/>
    <lineage>
        <taxon>Bacteria</taxon>
        <taxon>Bacillati</taxon>
        <taxon>Bacillota</taxon>
        <taxon>Bacilli</taxon>
        <taxon>Lactobacillales</taxon>
        <taxon>Carnobacteriaceae</taxon>
        <taxon>Trichococcus</taxon>
    </lineage>
</organism>
<dbReference type="PRINTS" id="PR00344">
    <property type="entry name" value="BCTRLSENSOR"/>
</dbReference>
<evidence type="ECO:0000259" key="8">
    <source>
        <dbReference type="PROSITE" id="PS50109"/>
    </source>
</evidence>
<dbReference type="GO" id="GO:0000160">
    <property type="term" value="P:phosphorelay signal transduction system"/>
    <property type="evidence" value="ECO:0007669"/>
    <property type="project" value="UniProtKB-KW"/>
</dbReference>
<dbReference type="Pfam" id="PF02518">
    <property type="entry name" value="HATPase_c"/>
    <property type="match status" value="1"/>
</dbReference>
<dbReference type="Proteomes" id="UP000262072">
    <property type="component" value="Unassembled WGS sequence"/>
</dbReference>
<dbReference type="FunFam" id="3.30.565.10:FF:000006">
    <property type="entry name" value="Sensor histidine kinase WalK"/>
    <property type="match status" value="1"/>
</dbReference>
<dbReference type="InterPro" id="IPR036890">
    <property type="entry name" value="HATPase_C_sf"/>
</dbReference>
<evidence type="ECO:0000256" key="7">
    <source>
        <dbReference type="ARBA" id="ARBA00023012"/>
    </source>
</evidence>
<accession>A0A383THJ2</accession>
<dbReference type="InterPro" id="IPR003594">
    <property type="entry name" value="HATPase_dom"/>
</dbReference>
<comment type="catalytic activity">
    <reaction evidence="1">
        <text>ATP + protein L-histidine = ADP + protein N-phospho-L-histidine.</text>
        <dbReference type="EC" id="2.7.13.3"/>
    </reaction>
</comment>
<evidence type="ECO:0000313" key="10">
    <source>
        <dbReference type="Proteomes" id="UP000262072"/>
    </source>
</evidence>
<sequence>MIGDIDRINELESQYNRLQLTRFDLAALTRRIAAGFEALANEKALKLIVEGETVPIQADEDKISQVVTNLLVNAIKFTPADGTIRIQVLREQDKAVFRIQDTGEGISPDDLGKVFERFFMTDPSRSRKLGGKGIGLSIVKSLVQAHGGEITVDSVLGKGTTFTVHLPVKR</sequence>
<dbReference type="CDD" id="cd16922">
    <property type="entry name" value="HATPase_EvgS-ArcB-TorS-like"/>
    <property type="match status" value="1"/>
</dbReference>
<name>A0A383THJ2_9LACT</name>
<dbReference type="SUPFAM" id="SSF55874">
    <property type="entry name" value="ATPase domain of HSP90 chaperone/DNA topoisomerase II/histidine kinase"/>
    <property type="match status" value="1"/>
</dbReference>
<keyword evidence="7" id="KW-0902">Two-component regulatory system</keyword>
<evidence type="ECO:0000256" key="3">
    <source>
        <dbReference type="ARBA" id="ARBA00012438"/>
    </source>
</evidence>
<dbReference type="GO" id="GO:0004673">
    <property type="term" value="F:protein histidine kinase activity"/>
    <property type="evidence" value="ECO:0007669"/>
    <property type="project" value="UniProtKB-EC"/>
</dbReference>
<dbReference type="GO" id="GO:0016020">
    <property type="term" value="C:membrane"/>
    <property type="evidence" value="ECO:0007669"/>
    <property type="project" value="UniProtKB-SubCell"/>
</dbReference>
<feature type="domain" description="Histidine kinase" evidence="8">
    <location>
        <begin position="1"/>
        <end position="170"/>
    </location>
</feature>
<reference evidence="10" key="1">
    <citation type="submission" date="2018-05" db="EMBL/GenBank/DDBJ databases">
        <authorList>
            <person name="Strepis N."/>
        </authorList>
    </citation>
    <scope>NUCLEOTIDE SEQUENCE [LARGE SCALE GENOMIC DNA]</scope>
</reference>
<evidence type="ECO:0000256" key="2">
    <source>
        <dbReference type="ARBA" id="ARBA00004370"/>
    </source>
</evidence>
<gene>
    <name evidence="9" type="ORF">TART1_2165</name>
</gene>
<evidence type="ECO:0000256" key="6">
    <source>
        <dbReference type="ARBA" id="ARBA00022777"/>
    </source>
</evidence>
<dbReference type="InterPro" id="IPR004358">
    <property type="entry name" value="Sig_transdc_His_kin-like_C"/>
</dbReference>
<evidence type="ECO:0000256" key="1">
    <source>
        <dbReference type="ARBA" id="ARBA00000085"/>
    </source>
</evidence>
<protein>
    <recommendedName>
        <fullName evidence="3">histidine kinase</fullName>
        <ecNumber evidence="3">2.7.13.3</ecNumber>
    </recommendedName>
</protein>
<keyword evidence="4" id="KW-0597">Phosphoprotein</keyword>
<dbReference type="PANTHER" id="PTHR43711:SF26">
    <property type="entry name" value="SENSOR HISTIDINE KINASE RCSC"/>
    <property type="match status" value="1"/>
</dbReference>
<dbReference type="PROSITE" id="PS50109">
    <property type="entry name" value="HIS_KIN"/>
    <property type="match status" value="1"/>
</dbReference>
<dbReference type="AlphaFoldDB" id="A0A383THJ2"/>
<dbReference type="EC" id="2.7.13.3" evidence="3"/>